<dbReference type="PANTHER" id="PTHR43265:SF1">
    <property type="entry name" value="ESTERASE ESTD"/>
    <property type="match status" value="1"/>
</dbReference>
<gene>
    <name evidence="2" type="ORF">EUB48_04230</name>
</gene>
<evidence type="ECO:0000313" key="2">
    <source>
        <dbReference type="EMBL" id="QDL36593.1"/>
    </source>
</evidence>
<keyword evidence="2" id="KW-0378">Hydrolase</keyword>
<keyword evidence="3" id="KW-1185">Reference proteome</keyword>
<feature type="domain" description="Serine aminopeptidase S33" evidence="1">
    <location>
        <begin position="30"/>
        <end position="147"/>
    </location>
</feature>
<proteinExistence type="predicted"/>
<dbReference type="Proteomes" id="UP000316798">
    <property type="component" value="Chromosome"/>
</dbReference>
<evidence type="ECO:0000313" key="3">
    <source>
        <dbReference type="Proteomes" id="UP000316798"/>
    </source>
</evidence>
<dbReference type="SUPFAM" id="SSF53474">
    <property type="entry name" value="alpha/beta-Hydrolases"/>
    <property type="match status" value="1"/>
</dbReference>
<name>A0A515D847_9BURK</name>
<dbReference type="PANTHER" id="PTHR43265">
    <property type="entry name" value="ESTERASE ESTD"/>
    <property type="match status" value="1"/>
</dbReference>
<dbReference type="InterPro" id="IPR022742">
    <property type="entry name" value="Hydrolase_4"/>
</dbReference>
<dbReference type="Gene3D" id="3.40.50.1820">
    <property type="entry name" value="alpha/beta hydrolase"/>
    <property type="match status" value="1"/>
</dbReference>
<reference evidence="2 3" key="1">
    <citation type="submission" date="2019-01" db="EMBL/GenBank/DDBJ databases">
        <title>Genomic insights into a novel species Rhodoferax sp.</title>
        <authorList>
            <person name="Jin L."/>
        </authorList>
    </citation>
    <scope>NUCLEOTIDE SEQUENCE [LARGE SCALE GENOMIC DNA]</scope>
    <source>
        <strain evidence="2 3">CHu59-6-5</strain>
    </source>
</reference>
<dbReference type="RefSeq" id="WP_142817760.1">
    <property type="nucleotide sequence ID" value="NZ_CP035503.1"/>
</dbReference>
<dbReference type="OrthoDB" id="5379975at2"/>
<accession>A0A515D847</accession>
<dbReference type="InterPro" id="IPR029058">
    <property type="entry name" value="AB_hydrolase_fold"/>
</dbReference>
<dbReference type="EMBL" id="CP035503">
    <property type="protein sequence ID" value="QDL36593.1"/>
    <property type="molecule type" value="Genomic_DNA"/>
</dbReference>
<dbReference type="Pfam" id="PF12146">
    <property type="entry name" value="Hydrolase_4"/>
    <property type="match status" value="1"/>
</dbReference>
<dbReference type="InterPro" id="IPR017531">
    <property type="entry name" value="Hydrolase-1_PEP"/>
</dbReference>
<dbReference type="KEGG" id="rhf:EUB48_04230"/>
<organism evidence="2 3">
    <name type="scientific">Rhodoferax sediminis</name>
    <dbReference type="NCBI Taxonomy" id="2509614"/>
    <lineage>
        <taxon>Bacteria</taxon>
        <taxon>Pseudomonadati</taxon>
        <taxon>Pseudomonadota</taxon>
        <taxon>Betaproteobacteria</taxon>
        <taxon>Burkholderiales</taxon>
        <taxon>Comamonadaceae</taxon>
        <taxon>Rhodoferax</taxon>
    </lineage>
</organism>
<dbReference type="AlphaFoldDB" id="A0A515D847"/>
<dbReference type="NCBIfam" id="TIGR03100">
    <property type="entry name" value="hydr1_PEP"/>
    <property type="match status" value="1"/>
</dbReference>
<dbReference type="InterPro" id="IPR053145">
    <property type="entry name" value="AB_hydrolase_Est10"/>
</dbReference>
<evidence type="ECO:0000259" key="1">
    <source>
        <dbReference type="Pfam" id="PF12146"/>
    </source>
</evidence>
<dbReference type="GO" id="GO:0052689">
    <property type="term" value="F:carboxylic ester hydrolase activity"/>
    <property type="evidence" value="ECO:0007669"/>
    <property type="project" value="TreeGrafter"/>
</dbReference>
<sequence>MNYTEEATLFACEGDTLVGILSRPELPEQTGVVVIVGGPQYRAGSHRQFVLLSRALAAAGYPVLRFDYRGMGDSTGTQRDFEAVSADIAAAIEALKQRVPAVRQVALWGLCDGASAALLYWHETSDPRISGLCLLNPWVRSEASLARTQVKHYYRQRLMQKEFWLKLMRGRVALGAVSGLIQKIQLANTTADKRASKTRQALFQHRMAAAWHGFNGHLLLLLSGDDYTAKEFVEYAGADPVWKNYQNHAGLLCREIDGADHTCSTPNASEMVETYTLAWLTGQSKGNQNGTP</sequence>
<protein>
    <submittedName>
        <fullName evidence="2">Hydrolase 1, exosortase A system-associated</fullName>
    </submittedName>
</protein>